<dbReference type="EMBL" id="FNOX01000002">
    <property type="protein sequence ID" value="SDY05964.1"/>
    <property type="molecule type" value="Genomic_DNA"/>
</dbReference>
<evidence type="ECO:0000259" key="2">
    <source>
        <dbReference type="Pfam" id="PF25202"/>
    </source>
</evidence>
<dbReference type="Pfam" id="PF25202">
    <property type="entry name" value="DUF7834"/>
    <property type="match status" value="1"/>
</dbReference>
<organism evidence="3 4">
    <name type="scientific">Pseudomonas salomonii</name>
    <dbReference type="NCBI Taxonomy" id="191391"/>
    <lineage>
        <taxon>Bacteria</taxon>
        <taxon>Pseudomonadati</taxon>
        <taxon>Pseudomonadota</taxon>
        <taxon>Gammaproteobacteria</taxon>
        <taxon>Pseudomonadales</taxon>
        <taxon>Pseudomonadaceae</taxon>
        <taxon>Pseudomonas</taxon>
    </lineage>
</organism>
<dbReference type="PANTHER" id="PTHR35149:SF2">
    <property type="entry name" value="DUF262 DOMAIN-CONTAINING PROTEIN"/>
    <property type="match status" value="1"/>
</dbReference>
<feature type="domain" description="GmrSD restriction endonucleases N-terminal" evidence="1">
    <location>
        <begin position="49"/>
        <end position="201"/>
    </location>
</feature>
<dbReference type="Proteomes" id="UP000182902">
    <property type="component" value="Unassembled WGS sequence"/>
</dbReference>
<dbReference type="InterPro" id="IPR057156">
    <property type="entry name" value="DUF7834"/>
</dbReference>
<dbReference type="RefSeq" id="WP_069787856.1">
    <property type="nucleotide sequence ID" value="NZ_FNOX01000002.1"/>
</dbReference>
<dbReference type="InterPro" id="IPR004919">
    <property type="entry name" value="GmrSD_N"/>
</dbReference>
<sequence length="490" mass="55707">MSQAVSAHAFALHLPQAVEGIAVASTSLDNVFSAKRIPSSDGGVIFGNLHLPEYQRPYRWGEEQLTQLLDDLRAFFSTDAPVHDFYLGSIILHQQGGNARQRGLLNIIDGQQRITSLALLHCLQKGDRGAPELKFNSPESYRRIQLNLRWLEQQKLPQIDFTRINVTLVVTQREDDAYRFFETQNTSGVRLSGADIIKAYHLRSVATDAQNDFARTWERLGDLKPLVATIMKARHWQRLRWRNVASDRDPLLERKQIVTELAERTLANTGDIAYRTLRVYRDVGGKEAHTFQTGYAMRQPLGVGVNAMRYIEYFHGLRLDLLDVGNAPPKHSFGYYYKRLSQDACGSVFLSRAYDCALLMYASQFGTARLLEASLWIFRMVFSLRLIKEVSVREDGVQAHIRENPLMDWITSSHTHEELLGYLRTYTYTTTREGLDRHSIKKRFVESVSATFHLGLAWPDIAQVASGYDVALCDAIERISLADIARQGGK</sequence>
<accession>A0A1H3GTZ4</accession>
<feature type="domain" description="DUF7834" evidence="2">
    <location>
        <begin position="210"/>
        <end position="430"/>
    </location>
</feature>
<name>A0A1H3GTZ4_9PSED</name>
<evidence type="ECO:0000313" key="3">
    <source>
        <dbReference type="EMBL" id="SDY05964.1"/>
    </source>
</evidence>
<gene>
    <name evidence="3" type="ORF">SAMN05216247_102543</name>
</gene>
<reference evidence="3 4" key="1">
    <citation type="submission" date="2016-10" db="EMBL/GenBank/DDBJ databases">
        <authorList>
            <person name="de Groot N.N."/>
        </authorList>
    </citation>
    <scope>NUCLEOTIDE SEQUENCE [LARGE SCALE GENOMIC DNA]</scope>
    <source>
        <strain evidence="3 4">ICMP 14252</strain>
    </source>
</reference>
<dbReference type="Pfam" id="PF03235">
    <property type="entry name" value="GmrSD_N"/>
    <property type="match status" value="1"/>
</dbReference>
<dbReference type="PANTHER" id="PTHR35149">
    <property type="entry name" value="SLL5132 PROTEIN"/>
    <property type="match status" value="1"/>
</dbReference>
<proteinExistence type="predicted"/>
<evidence type="ECO:0000313" key="4">
    <source>
        <dbReference type="Proteomes" id="UP000182902"/>
    </source>
</evidence>
<protein>
    <submittedName>
        <fullName evidence="3">Uncharacterized protein</fullName>
    </submittedName>
</protein>
<dbReference type="AlphaFoldDB" id="A0A1H3GTZ4"/>
<evidence type="ECO:0000259" key="1">
    <source>
        <dbReference type="Pfam" id="PF03235"/>
    </source>
</evidence>